<reference evidence="2 3" key="1">
    <citation type="journal article" date="2011" name="Appl. Environ. Microbiol.">
        <title>Methanogenic archaea isolated from Taiwan's Chelungpu fault.</title>
        <authorList>
            <person name="Wu S.Y."/>
            <person name="Lai M.C."/>
        </authorList>
    </citation>
    <scope>NUCLEOTIDE SEQUENCE [LARGE SCALE GENOMIC DNA]</scope>
    <source>
        <strain evidence="2 3">St545Mb</strain>
    </source>
</reference>
<dbReference type="InterPro" id="IPR036388">
    <property type="entry name" value="WH-like_DNA-bd_sf"/>
</dbReference>
<dbReference type="Pfam" id="PF08350">
    <property type="entry name" value="FilR1_middle"/>
    <property type="match status" value="1"/>
</dbReference>
<gene>
    <name evidence="2" type="ORF">PV02_08255</name>
</gene>
<protein>
    <submittedName>
        <fullName evidence="2">Transcriptional regulator</fullName>
    </submittedName>
</protein>
<dbReference type="InterPro" id="IPR036390">
    <property type="entry name" value="WH_DNA-bd_sf"/>
</dbReference>
<feature type="domain" description="Methanogenesis regulatory protein FilR1 middle" evidence="1">
    <location>
        <begin position="139"/>
        <end position="253"/>
    </location>
</feature>
<organism evidence="2 3">
    <name type="scientific">Methanolobus chelungpuianus</name>
    <dbReference type="NCBI Taxonomy" id="502115"/>
    <lineage>
        <taxon>Archaea</taxon>
        <taxon>Methanobacteriati</taxon>
        <taxon>Methanobacteriota</taxon>
        <taxon>Stenosarchaea group</taxon>
        <taxon>Methanomicrobia</taxon>
        <taxon>Methanosarcinales</taxon>
        <taxon>Methanosarcinaceae</taxon>
        <taxon>Methanolobus</taxon>
    </lineage>
</organism>
<evidence type="ECO:0000313" key="2">
    <source>
        <dbReference type="EMBL" id="MCQ6963032.1"/>
    </source>
</evidence>
<dbReference type="SUPFAM" id="SSF46785">
    <property type="entry name" value="Winged helix' DNA-binding domain"/>
    <property type="match status" value="1"/>
</dbReference>
<accession>A0AAE3HAB2</accession>
<name>A0AAE3HAB2_9EURY</name>
<dbReference type="RefSeq" id="WP_256622918.1">
    <property type="nucleotide sequence ID" value="NZ_JTEO01000004.1"/>
</dbReference>
<dbReference type="InterPro" id="IPR016490">
    <property type="entry name" value="Tscrpt_reg_HTH_AF0396-typ3"/>
</dbReference>
<comment type="caution">
    <text evidence="2">The sequence shown here is derived from an EMBL/GenBank/DDBJ whole genome shotgun (WGS) entry which is preliminary data.</text>
</comment>
<dbReference type="AlphaFoldDB" id="A0AAE3HAB2"/>
<dbReference type="Gene3D" id="1.10.10.10">
    <property type="entry name" value="Winged helix-like DNA-binding domain superfamily/Winged helix DNA-binding domain"/>
    <property type="match status" value="1"/>
</dbReference>
<evidence type="ECO:0000313" key="3">
    <source>
        <dbReference type="Proteomes" id="UP001206983"/>
    </source>
</evidence>
<proteinExistence type="predicted"/>
<sequence>MKKSLLDIIFASDKRKNVLLLLQDGVKEMDDILVSLKTNRQSLLPQMRMLEEHYLVSHTLDRYELTTIGKLVVDEMAHLLGIIQPFENDIDYWGSRNLDFIPSHLFGKIYKLRNCEIINPDLTELFSIHKSLNPGYSLSRSVYTVTTILYPNFEPIIKELLESGLTLHYIFSREVFDKIKAEYQAVFADLIKNESFNMYVYNKNMDLLYFTFDDTHSLTCMLKNNGEFDHRFMLCRGHDPVDWNRELYEYYLKDSVPVREI</sequence>
<dbReference type="InterPro" id="IPR013561">
    <property type="entry name" value="FilR1_middle_dom"/>
</dbReference>
<dbReference type="PIRSF" id="PIRSF006692">
    <property type="entry name" value="TF_HTH_AF0396_prd"/>
    <property type="match status" value="1"/>
</dbReference>
<keyword evidence="3" id="KW-1185">Reference proteome</keyword>
<dbReference type="EMBL" id="JTEO01000004">
    <property type="protein sequence ID" value="MCQ6963032.1"/>
    <property type="molecule type" value="Genomic_DNA"/>
</dbReference>
<dbReference type="Proteomes" id="UP001206983">
    <property type="component" value="Unassembled WGS sequence"/>
</dbReference>
<evidence type="ECO:0000259" key="1">
    <source>
        <dbReference type="Pfam" id="PF08350"/>
    </source>
</evidence>